<keyword evidence="3" id="KW-1185">Reference proteome</keyword>
<dbReference type="Proteomes" id="UP001596442">
    <property type="component" value="Unassembled WGS sequence"/>
</dbReference>
<evidence type="ECO:0000259" key="1">
    <source>
        <dbReference type="Pfam" id="PF00408"/>
    </source>
</evidence>
<accession>A0ABD5SEQ9</accession>
<organism evidence="2 3">
    <name type="scientific">Halorubrum tibetense</name>
    <dbReference type="NCBI Taxonomy" id="175631"/>
    <lineage>
        <taxon>Archaea</taxon>
        <taxon>Methanobacteriati</taxon>
        <taxon>Methanobacteriota</taxon>
        <taxon>Stenosarchaea group</taxon>
        <taxon>Halobacteria</taxon>
        <taxon>Halobacteriales</taxon>
        <taxon>Haloferacaceae</taxon>
        <taxon>Halorubrum</taxon>
    </lineage>
</organism>
<dbReference type="InterPro" id="IPR036900">
    <property type="entry name" value="A-D-PHexomutase_C_sf"/>
</dbReference>
<feature type="domain" description="Alpha-D-phosphohexomutase C-terminal" evidence="1">
    <location>
        <begin position="98"/>
        <end position="149"/>
    </location>
</feature>
<dbReference type="Pfam" id="PF00408">
    <property type="entry name" value="PGM_PMM_IV"/>
    <property type="match status" value="1"/>
</dbReference>
<dbReference type="AlphaFoldDB" id="A0ABD5SEQ9"/>
<dbReference type="InterPro" id="IPR005843">
    <property type="entry name" value="A-D-PHexomutase_C"/>
</dbReference>
<name>A0ABD5SEQ9_9EURY</name>
<dbReference type="SUPFAM" id="SSF55957">
    <property type="entry name" value="Phosphoglucomutase, C-terminal domain"/>
    <property type="match status" value="1"/>
</dbReference>
<dbReference type="EMBL" id="JBHSWW010000135">
    <property type="protein sequence ID" value="MFC6753730.1"/>
    <property type="molecule type" value="Genomic_DNA"/>
</dbReference>
<evidence type="ECO:0000313" key="2">
    <source>
        <dbReference type="EMBL" id="MFC6753730.1"/>
    </source>
</evidence>
<reference evidence="2 3" key="1">
    <citation type="journal article" date="2019" name="Int. J. Syst. Evol. Microbiol.">
        <title>The Global Catalogue of Microorganisms (GCM) 10K type strain sequencing project: providing services to taxonomists for standard genome sequencing and annotation.</title>
        <authorList>
            <consortium name="The Broad Institute Genomics Platform"/>
            <consortium name="The Broad Institute Genome Sequencing Center for Infectious Disease"/>
            <person name="Wu L."/>
            <person name="Ma J."/>
        </authorList>
    </citation>
    <scope>NUCLEOTIDE SEQUENCE [LARGE SCALE GENOMIC DNA]</scope>
    <source>
        <strain evidence="2 3">CGMCC 1.3239</strain>
    </source>
</reference>
<protein>
    <submittedName>
        <fullName evidence="2">Phosphomannomutase</fullName>
    </submittedName>
</protein>
<evidence type="ECO:0000313" key="3">
    <source>
        <dbReference type="Proteomes" id="UP001596442"/>
    </source>
</evidence>
<gene>
    <name evidence="2" type="ORF">ACFQEU_09695</name>
</gene>
<sequence>GRVERVRLGALHEGIAAVEADGDAVAFAAEPWKHVHVPFGGWIDGVCSAAVLARLIGTKGLDSLRDPVTERPYRKVSVDCPDDLKPSVMDGLTDRLPEAFPDASVNTDHGVRLEFPDAAWTLVRPSGTEPYVRVYAESETVDELVEAVASVVSAAVDDA</sequence>
<proteinExistence type="predicted"/>
<dbReference type="Gene3D" id="3.30.310.50">
    <property type="entry name" value="Alpha-D-phosphohexomutase, C-terminal domain"/>
    <property type="match status" value="1"/>
</dbReference>
<feature type="non-terminal residue" evidence="2">
    <location>
        <position position="1"/>
    </location>
</feature>
<comment type="caution">
    <text evidence="2">The sequence shown here is derived from an EMBL/GenBank/DDBJ whole genome shotgun (WGS) entry which is preliminary data.</text>
</comment>